<evidence type="ECO:0000313" key="4">
    <source>
        <dbReference type="EMBL" id="AEG94154.1"/>
    </source>
</evidence>
<dbReference type="Pfam" id="PF01522">
    <property type="entry name" value="Polysacc_deac_1"/>
    <property type="match status" value="1"/>
</dbReference>
<dbReference type="EMBL" id="CP000245">
    <property type="protein sequence ID" value="AEG94154.1"/>
    <property type="molecule type" value="Genomic_DNA"/>
</dbReference>
<reference evidence="4 5" key="2">
    <citation type="journal article" date="2011" name="PLoS ONE">
        <title>The Cyst-Dividing Bacterium Ramlibacter tataouinensis TTB310 Genome Reveals a Well-Stocked Toolbox for Adaptation to a Desert Environment.</title>
        <authorList>
            <person name="De Luca G."/>
            <person name="Barakat M."/>
            <person name="Ortet P."/>
            <person name="Fochesato S."/>
            <person name="Jourlin-Castelli C."/>
            <person name="Ansaldi M."/>
            <person name="Py B."/>
            <person name="Fichant G."/>
            <person name="Coutinho P.M."/>
            <person name="Voulhoux R."/>
            <person name="Bastien O."/>
            <person name="Marechal E."/>
            <person name="Henrissat B."/>
            <person name="Quentin Y."/>
            <person name="Noirot P."/>
            <person name="Filloux A."/>
            <person name="Mejean V."/>
            <person name="Dubow M.S."/>
            <person name="Barras F."/>
            <person name="Barbe V."/>
            <person name="Weissenbach J."/>
            <person name="Mihalcescu I."/>
            <person name="Vermeglio A."/>
            <person name="Achouak W."/>
            <person name="Heulin T."/>
        </authorList>
    </citation>
    <scope>NUCLEOTIDE SEQUENCE [LARGE SCALE GENOMIC DNA]</scope>
    <source>
        <strain evidence="5">ATCC BAA-407 / DSM 14655 / LMG 21543 / TTB310</strain>
    </source>
</reference>
<organism evidence="4 5">
    <name type="scientific">Ramlibacter tataouinensis (strain ATCC BAA-407 / DSM 14655 / LMG 21543 / TTB310)</name>
    <dbReference type="NCBI Taxonomy" id="365046"/>
    <lineage>
        <taxon>Bacteria</taxon>
        <taxon>Pseudomonadati</taxon>
        <taxon>Pseudomonadota</taxon>
        <taxon>Betaproteobacteria</taxon>
        <taxon>Burkholderiales</taxon>
        <taxon>Comamonadaceae</taxon>
        <taxon>Ramlibacter</taxon>
    </lineage>
</organism>
<gene>
    <name evidence="4" type="ordered locus">Rta_30440</name>
</gene>
<dbReference type="STRING" id="365046.Rta_30440"/>
<dbReference type="GO" id="GO:0005975">
    <property type="term" value="P:carbohydrate metabolic process"/>
    <property type="evidence" value="ECO:0007669"/>
    <property type="project" value="InterPro"/>
</dbReference>
<reference evidence="5" key="1">
    <citation type="submission" date="2006-01" db="EMBL/GenBank/DDBJ databases">
        <title>Genome of the cyst-dividing bacterium Ramlibacter tataouinensis.</title>
        <authorList>
            <person name="Barakat M."/>
            <person name="Ortet P."/>
            <person name="De Luca G."/>
            <person name="Jourlin-Castelli C."/>
            <person name="Ansaldi M."/>
            <person name="Py B."/>
            <person name="Fichant G."/>
            <person name="Coutinho P."/>
            <person name="Voulhoux R."/>
            <person name="Bastien O."/>
            <person name="Roy S."/>
            <person name="Marechal E."/>
            <person name="Henrissat B."/>
            <person name="Quentin Y."/>
            <person name="Noirot P."/>
            <person name="Filloux A."/>
            <person name="Mejean V."/>
            <person name="DuBow M."/>
            <person name="Barras F."/>
            <person name="Heulin T."/>
        </authorList>
    </citation>
    <scope>NUCLEOTIDE SEQUENCE [LARGE SCALE GENOMIC DNA]</scope>
    <source>
        <strain evidence="5">ATCC BAA-407 / DSM 14655 / LMG 21543 / TTB310</strain>
    </source>
</reference>
<sequence length="272" mass="30410">MIRERNVQAGPVRPIPIFTYHQLGLVPGSDVPYRTFVTSPEKFARQMSLLHALCYKGLSMRELEPYLRGEKTGKVAGITIDDGYRNTFEQALPVLRYYGFSSTCYMVSGQVGGSNVWDLEHGIAEQPLMDARQLKAWIASGQEVGSHTRNHVNLSRSDDATARQEITGSRQDLEKLLETEIRHFCYPYGGHDAQHLDMVREAGYVTATTTEERRASRLDTPQALPRFTMFHSTSQLGLWARLNVGVGLLRGRGRRVAPPTPSMIAPGLHVPS</sequence>
<dbReference type="AlphaFoldDB" id="F5XW51"/>
<dbReference type="GO" id="GO:0016810">
    <property type="term" value="F:hydrolase activity, acting on carbon-nitrogen (but not peptide) bonds"/>
    <property type="evidence" value="ECO:0007669"/>
    <property type="project" value="InterPro"/>
</dbReference>
<dbReference type="Proteomes" id="UP000008385">
    <property type="component" value="Chromosome"/>
</dbReference>
<dbReference type="RefSeq" id="WP_013902385.1">
    <property type="nucleotide sequence ID" value="NC_015677.1"/>
</dbReference>
<dbReference type="SUPFAM" id="SSF88713">
    <property type="entry name" value="Glycoside hydrolase/deacetylase"/>
    <property type="match status" value="1"/>
</dbReference>
<evidence type="ECO:0000313" key="5">
    <source>
        <dbReference type="Proteomes" id="UP000008385"/>
    </source>
</evidence>
<dbReference type="PANTHER" id="PTHR34216">
    <property type="match status" value="1"/>
</dbReference>
<dbReference type="InterPro" id="IPR002509">
    <property type="entry name" value="NODB_dom"/>
</dbReference>
<accession>F5XW51</accession>
<dbReference type="GO" id="GO:0005576">
    <property type="term" value="C:extracellular region"/>
    <property type="evidence" value="ECO:0007669"/>
    <property type="project" value="UniProtKB-SubCell"/>
</dbReference>
<dbReference type="OrthoDB" id="9814639at2"/>
<dbReference type="PANTHER" id="PTHR34216:SF3">
    <property type="entry name" value="POLY-BETA-1,6-N-ACETYL-D-GLUCOSAMINE N-DEACETYLASE"/>
    <property type="match status" value="1"/>
</dbReference>
<evidence type="ECO:0000256" key="1">
    <source>
        <dbReference type="ARBA" id="ARBA00004613"/>
    </source>
</evidence>
<dbReference type="eggNOG" id="COG0726">
    <property type="taxonomic scope" value="Bacteria"/>
</dbReference>
<evidence type="ECO:0000259" key="3">
    <source>
        <dbReference type="PROSITE" id="PS51677"/>
    </source>
</evidence>
<dbReference type="InterPro" id="IPR011330">
    <property type="entry name" value="Glyco_hydro/deAcase_b/a-brl"/>
</dbReference>
<dbReference type="KEGG" id="rta:Rta_30440"/>
<dbReference type="InterPro" id="IPR051398">
    <property type="entry name" value="Polysacch_Deacetylase"/>
</dbReference>
<keyword evidence="2" id="KW-0732">Signal</keyword>
<keyword evidence="5" id="KW-1185">Reference proteome</keyword>
<dbReference type="PROSITE" id="PS51677">
    <property type="entry name" value="NODB"/>
    <property type="match status" value="1"/>
</dbReference>
<evidence type="ECO:0000256" key="2">
    <source>
        <dbReference type="ARBA" id="ARBA00022729"/>
    </source>
</evidence>
<dbReference type="CDD" id="cd10918">
    <property type="entry name" value="CE4_NodB_like_5s_6s"/>
    <property type="match status" value="1"/>
</dbReference>
<feature type="domain" description="NodB homology" evidence="3">
    <location>
        <begin position="74"/>
        <end position="272"/>
    </location>
</feature>
<proteinExistence type="predicted"/>
<comment type="subcellular location">
    <subcellularLocation>
        <location evidence="1">Secreted</location>
    </subcellularLocation>
</comment>
<dbReference type="Gene3D" id="3.20.20.370">
    <property type="entry name" value="Glycoside hydrolase/deacetylase"/>
    <property type="match status" value="1"/>
</dbReference>
<name>F5XW51_RAMTT</name>
<dbReference type="HOGENOM" id="CLU_030024_5_2_4"/>
<protein>
    <submittedName>
        <fullName evidence="4">GlcNAc deacetylase, Carbohydrate Esterase Family 4-like protein</fullName>
    </submittedName>
</protein>